<reference evidence="2" key="2">
    <citation type="submission" date="2025-05" db="UniProtKB">
        <authorList>
            <consortium name="EnsemblMetazoa"/>
        </authorList>
    </citation>
    <scope>IDENTIFICATION</scope>
</reference>
<keyword evidence="1" id="KW-0812">Transmembrane</keyword>
<keyword evidence="3" id="KW-1185">Reference proteome</keyword>
<dbReference type="EnsemblMetazoa" id="XM_044457061.1">
    <property type="protein sequence ID" value="XP_044312996.1"/>
    <property type="gene ID" value="LOC123037232"/>
</dbReference>
<proteinExistence type="predicted"/>
<organism evidence="2 3">
    <name type="scientific">Drosophila rhopaloa</name>
    <name type="common">Fruit fly</name>
    <dbReference type="NCBI Taxonomy" id="1041015"/>
    <lineage>
        <taxon>Eukaryota</taxon>
        <taxon>Metazoa</taxon>
        <taxon>Ecdysozoa</taxon>
        <taxon>Arthropoda</taxon>
        <taxon>Hexapoda</taxon>
        <taxon>Insecta</taxon>
        <taxon>Pterygota</taxon>
        <taxon>Neoptera</taxon>
        <taxon>Endopterygota</taxon>
        <taxon>Diptera</taxon>
        <taxon>Brachycera</taxon>
        <taxon>Muscomorpha</taxon>
        <taxon>Ephydroidea</taxon>
        <taxon>Drosophilidae</taxon>
        <taxon>Drosophila</taxon>
        <taxon>Sophophora</taxon>
    </lineage>
</organism>
<feature type="transmembrane region" description="Helical" evidence="1">
    <location>
        <begin position="12"/>
        <end position="35"/>
    </location>
</feature>
<accession>A0ABM5J2E8</accession>
<dbReference type="Proteomes" id="UP001652680">
    <property type="component" value="Unassembled WGS sequence"/>
</dbReference>
<reference evidence="3" key="1">
    <citation type="journal article" date="2021" name="Elife">
        <title>Highly contiguous assemblies of 101 drosophilid genomes.</title>
        <authorList>
            <person name="Kim B.Y."/>
            <person name="Wang J.R."/>
            <person name="Miller D.E."/>
            <person name="Barmina O."/>
            <person name="Delaney E."/>
            <person name="Thompson A."/>
            <person name="Comeault A.A."/>
            <person name="Peede D."/>
            <person name="D'Agostino E.R."/>
            <person name="Pelaez J."/>
            <person name="Aguilar J.M."/>
            <person name="Haji D."/>
            <person name="Matsunaga T."/>
            <person name="Armstrong E.E."/>
            <person name="Zych M."/>
            <person name="Ogawa Y."/>
            <person name="Stamenkovic-Radak M."/>
            <person name="Jelic M."/>
            <person name="Veselinovic M.S."/>
            <person name="Tanaskovic M."/>
            <person name="Eric P."/>
            <person name="Gao J.J."/>
            <person name="Katoh T.K."/>
            <person name="Toda M.J."/>
            <person name="Watabe H."/>
            <person name="Watada M."/>
            <person name="Davis J.S."/>
            <person name="Moyle L.C."/>
            <person name="Manoli G."/>
            <person name="Bertolini E."/>
            <person name="Kostal V."/>
            <person name="Hawley R.S."/>
            <person name="Takahashi A."/>
            <person name="Jones C.D."/>
            <person name="Price D.K."/>
            <person name="Whiteman N."/>
            <person name="Kopp A."/>
            <person name="Matute D.R."/>
            <person name="Petrov D.A."/>
        </authorList>
    </citation>
    <scope>NUCLEOTIDE SEQUENCE [LARGE SCALE GENOMIC DNA]</scope>
</reference>
<evidence type="ECO:0000313" key="2">
    <source>
        <dbReference type="EnsemblMetazoa" id="XP_044312996.1"/>
    </source>
</evidence>
<dbReference type="RefSeq" id="XP_044312996.1">
    <property type="nucleotide sequence ID" value="XM_044457061.1"/>
</dbReference>
<evidence type="ECO:0000313" key="3">
    <source>
        <dbReference type="Proteomes" id="UP001652680"/>
    </source>
</evidence>
<keyword evidence="1" id="KW-0472">Membrane</keyword>
<dbReference type="GeneID" id="123037232"/>
<evidence type="ECO:0000256" key="1">
    <source>
        <dbReference type="SAM" id="Phobius"/>
    </source>
</evidence>
<sequence>MDSARTAQCVVYSVVVCVLLIMVGFLIFMVNVFVLGPAIDKMQIRLVEINATTTVMEPVRDYVSD</sequence>
<name>A0ABM5J2E8_DRORH</name>
<protein>
    <submittedName>
        <fullName evidence="2">Uncharacterized protein</fullName>
    </submittedName>
</protein>
<keyword evidence="1" id="KW-1133">Transmembrane helix</keyword>